<dbReference type="Pfam" id="PF01841">
    <property type="entry name" value="Transglut_core"/>
    <property type="match status" value="1"/>
</dbReference>
<proteinExistence type="predicted"/>
<accession>A0A2A9EPA4</accession>
<dbReference type="InterPro" id="IPR038765">
    <property type="entry name" value="Papain-like_cys_pep_sf"/>
</dbReference>
<feature type="region of interest" description="Disordered" evidence="1">
    <location>
        <begin position="182"/>
        <end position="205"/>
    </location>
</feature>
<gene>
    <name evidence="3" type="ORF">ATJ97_2595</name>
</gene>
<dbReference type="GO" id="GO:0008233">
    <property type="term" value="F:peptidase activity"/>
    <property type="evidence" value="ECO:0007669"/>
    <property type="project" value="UniProtKB-KW"/>
</dbReference>
<protein>
    <submittedName>
        <fullName evidence="3">Transglutaminase-like putative cysteine protease</fullName>
    </submittedName>
</protein>
<dbReference type="Gene3D" id="3.10.620.30">
    <property type="match status" value="1"/>
</dbReference>
<dbReference type="InterPro" id="IPR002931">
    <property type="entry name" value="Transglutaminase-like"/>
</dbReference>
<keyword evidence="3" id="KW-0645">Protease</keyword>
<evidence type="ECO:0000313" key="4">
    <source>
        <dbReference type="Proteomes" id="UP000222106"/>
    </source>
</evidence>
<feature type="domain" description="Transglutaminase-like" evidence="2">
    <location>
        <begin position="198"/>
        <end position="296"/>
    </location>
</feature>
<dbReference type="Pfam" id="PF08379">
    <property type="entry name" value="Bact_transglu_N"/>
    <property type="match status" value="1"/>
</dbReference>
<dbReference type="GO" id="GO:0006508">
    <property type="term" value="P:proteolysis"/>
    <property type="evidence" value="ECO:0007669"/>
    <property type="project" value="UniProtKB-KW"/>
</dbReference>
<comment type="caution">
    <text evidence="3">The sequence shown here is derived from an EMBL/GenBank/DDBJ whole genome shotgun (WGS) entry which is preliminary data.</text>
</comment>
<dbReference type="SUPFAM" id="SSF54001">
    <property type="entry name" value="Cysteine proteinases"/>
    <property type="match status" value="1"/>
</dbReference>
<dbReference type="RefSeq" id="WP_143427019.1">
    <property type="nucleotide sequence ID" value="NZ_PDJI01000004.1"/>
</dbReference>
<dbReference type="PANTHER" id="PTHR33490:SF7">
    <property type="entry name" value="BLR2979 PROTEIN"/>
    <property type="match status" value="1"/>
</dbReference>
<name>A0A2A9EPA4_9MICO</name>
<dbReference type="SMART" id="SM00460">
    <property type="entry name" value="TGc"/>
    <property type="match status" value="1"/>
</dbReference>
<dbReference type="PANTHER" id="PTHR33490">
    <property type="entry name" value="BLR5614 PROTEIN-RELATED"/>
    <property type="match status" value="1"/>
</dbReference>
<keyword evidence="4" id="KW-1185">Reference proteome</keyword>
<organism evidence="3 4">
    <name type="scientific">Georgenia soli</name>
    <dbReference type="NCBI Taxonomy" id="638953"/>
    <lineage>
        <taxon>Bacteria</taxon>
        <taxon>Bacillati</taxon>
        <taxon>Actinomycetota</taxon>
        <taxon>Actinomycetes</taxon>
        <taxon>Micrococcales</taxon>
        <taxon>Bogoriellaceae</taxon>
        <taxon>Georgenia</taxon>
    </lineage>
</organism>
<evidence type="ECO:0000313" key="3">
    <source>
        <dbReference type="EMBL" id="PFG40075.1"/>
    </source>
</evidence>
<feature type="region of interest" description="Disordered" evidence="1">
    <location>
        <begin position="235"/>
        <end position="270"/>
    </location>
</feature>
<dbReference type="InterPro" id="IPR013589">
    <property type="entry name" value="Bac_transglu_N"/>
</dbReference>
<feature type="compositionally biased region" description="Gly residues" evidence="1">
    <location>
        <begin position="253"/>
        <end position="270"/>
    </location>
</feature>
<dbReference type="EMBL" id="PDJI01000004">
    <property type="protein sequence ID" value="PFG40075.1"/>
    <property type="molecule type" value="Genomic_DNA"/>
</dbReference>
<evidence type="ECO:0000259" key="2">
    <source>
        <dbReference type="SMART" id="SM00460"/>
    </source>
</evidence>
<reference evidence="3 4" key="1">
    <citation type="submission" date="2017-10" db="EMBL/GenBank/DDBJ databases">
        <title>Sequencing the genomes of 1000 actinobacteria strains.</title>
        <authorList>
            <person name="Klenk H.-P."/>
        </authorList>
    </citation>
    <scope>NUCLEOTIDE SEQUENCE [LARGE SCALE GENOMIC DNA]</scope>
    <source>
        <strain evidence="3 4">DSM 21838</strain>
    </source>
</reference>
<dbReference type="Proteomes" id="UP000222106">
    <property type="component" value="Unassembled WGS sequence"/>
</dbReference>
<sequence>MSRRSAGGGGHRHYRLVHRSTYTYPEPVASSYGRAMLLPRDGGGQRVHRAALTVSPGPAEQSAYVDPAGNRSEYFHVATEHTVLEVVARSLVTVSRRRADASALPQVPWERAVASLSGMRATGRGEQGEGPSSVMTIVESALPSELAAPDERVLEYALPSFRPGAPLVPVVADLAHRVHEDLARRPGPTAEAAGTGDVLESRSGTSQDLAHLTIAALRALGLSARYVSGYVDTTPPAELGSAPSPGPAPHDGPAGGGRPDGGLPDGGRPVGGAGAVHGWVAVWVPGGGWLHVDPGNDALVDERYVVLGWGRDAGEVAPLRGIAYSAVEGARVETAVELERLSDEDLHAEVSA</sequence>
<dbReference type="OrthoDB" id="9804023at2"/>
<evidence type="ECO:0000256" key="1">
    <source>
        <dbReference type="SAM" id="MobiDB-lite"/>
    </source>
</evidence>
<dbReference type="AlphaFoldDB" id="A0A2A9EPA4"/>
<keyword evidence="3" id="KW-0378">Hydrolase</keyword>